<dbReference type="InterPro" id="IPR011990">
    <property type="entry name" value="TPR-like_helical_dom_sf"/>
</dbReference>
<dbReference type="AlphaFoldDB" id="A0A136J145"/>
<feature type="compositionally biased region" description="Low complexity" evidence="1">
    <location>
        <begin position="824"/>
        <end position="853"/>
    </location>
</feature>
<gene>
    <name evidence="2" type="ORF">Micbo1qcDRAFT_195758</name>
</gene>
<dbReference type="PANTHER" id="PTHR47938">
    <property type="entry name" value="RESPIRATORY COMPLEX I CHAPERONE (CIA84), PUTATIVE (AFU_ORTHOLOGUE AFUA_2G06020)-RELATED"/>
    <property type="match status" value="1"/>
</dbReference>
<dbReference type="InParanoid" id="A0A136J145"/>
<dbReference type="PANTHER" id="PTHR47938:SF35">
    <property type="entry name" value="PENTATRICOPEPTIDE REPEAT-CONTAINING PROTEIN 4, MITOCHONDRIAL-RELATED"/>
    <property type="match status" value="1"/>
</dbReference>
<dbReference type="OrthoDB" id="185373at2759"/>
<evidence type="ECO:0000256" key="1">
    <source>
        <dbReference type="SAM" id="MobiDB-lite"/>
    </source>
</evidence>
<name>A0A136J145_9PEZI</name>
<feature type="region of interest" description="Disordered" evidence="1">
    <location>
        <begin position="823"/>
        <end position="853"/>
    </location>
</feature>
<dbReference type="Gene3D" id="1.25.40.10">
    <property type="entry name" value="Tetratricopeptide repeat domain"/>
    <property type="match status" value="3"/>
</dbReference>
<dbReference type="Proteomes" id="UP000070501">
    <property type="component" value="Unassembled WGS sequence"/>
</dbReference>
<organism evidence="2 3">
    <name type="scientific">Microdochium bolleyi</name>
    <dbReference type="NCBI Taxonomy" id="196109"/>
    <lineage>
        <taxon>Eukaryota</taxon>
        <taxon>Fungi</taxon>
        <taxon>Dikarya</taxon>
        <taxon>Ascomycota</taxon>
        <taxon>Pezizomycotina</taxon>
        <taxon>Sordariomycetes</taxon>
        <taxon>Xylariomycetidae</taxon>
        <taxon>Xylariales</taxon>
        <taxon>Microdochiaceae</taxon>
        <taxon>Microdochium</taxon>
    </lineage>
</organism>
<dbReference type="STRING" id="196109.A0A136J145"/>
<dbReference type="GO" id="GO:0003729">
    <property type="term" value="F:mRNA binding"/>
    <property type="evidence" value="ECO:0007669"/>
    <property type="project" value="TreeGrafter"/>
</dbReference>
<proteinExistence type="predicted"/>
<keyword evidence="3" id="KW-1185">Reference proteome</keyword>
<evidence type="ECO:0000313" key="3">
    <source>
        <dbReference type="Proteomes" id="UP000070501"/>
    </source>
</evidence>
<protein>
    <submittedName>
        <fullName evidence="2">Pentatricopeptide repeat domain-containing protein</fullName>
    </submittedName>
</protein>
<dbReference type="EMBL" id="KQ964251">
    <property type="protein sequence ID" value="KXJ90908.1"/>
    <property type="molecule type" value="Genomic_DNA"/>
</dbReference>
<sequence>MRSQLGRQVLRRAPPSVSRLAAAPAAPTQPQCLCVAPRPLFRPHPVGCRVARTPVQQRRTFLGSIFKKQPRALKDVEAEPGYETLLRLLANREEDIRLPPRADLLQAWREFFAFKTQHNRTINSTQAYCALEVLRHLEDEIDSSGSSEQFPAVLTEEDLRLALDSLSISPTDTPENHVELARSLYTVLRRNDRGLPSTSIADTWNQLQDDLFRGPHAEPHLLRLLVAFSTFGNATEARDILMKCVQSRRIKDPSLWRPVLQGLAREERVQDVIDLIVEFRRRGVEFNRTMHGVITTFFAKRDMVKKTKQWWSTPISENEPPSRATYFEVLLFALRNGEQEWATEIYKQLVENLETSSLKSRKALWDVAFQWAVLLLGKGPEHIEHMFKVCTERAPEGSAQPDIESINRILQAVIEKNDPYLGERFVALGERLGFEKNEETIMLQIKYRLRANDLDGAIRAFRSLGDNSTTKSHPILNEVIRKLGAATSPDYEKILEITTHLEQRNATLEPDTVVSICMAFLRNDEQYEVMDTLSLHTAYYSVTERGTVRQAFVGYCLDTKNSTARVWDAYALLRQFFPELERSERVRIMLSFFNRKRADMACHVFGHMRAHSNTDIRPTVETYTTFFEALGTAPDEGSLKMVHNMWKMDTSTQPNTRLYNSLMVAYIACDTSYIALDFWKDITVSAEGPSYESLHLAFMAYEITSGGDELAAELWSKITKMEIEVPAEIYGAYVAAIAAHGNLDKAKTLLEEMQAVVGTRPDILTLAIVHNALQSDRERDEFGEFAKTEFPFTWMNLNKKYKKREHEGELKYRFTRTWKLAGHPTTATTATTTTTTTATTTTAPATAPATAAQ</sequence>
<reference evidence="3" key="1">
    <citation type="submission" date="2016-02" db="EMBL/GenBank/DDBJ databases">
        <title>Draft genome sequence of Microdochium bolleyi, a fungal endophyte of beachgrass.</title>
        <authorList>
            <consortium name="DOE Joint Genome Institute"/>
            <person name="David A.S."/>
            <person name="May G."/>
            <person name="Haridas S."/>
            <person name="Lim J."/>
            <person name="Wang M."/>
            <person name="Labutti K."/>
            <person name="Lipzen A."/>
            <person name="Barry K."/>
            <person name="Grigoriev I.V."/>
        </authorList>
    </citation>
    <scope>NUCLEOTIDE SEQUENCE [LARGE SCALE GENOMIC DNA]</scope>
    <source>
        <strain evidence="3">J235TASD1</strain>
    </source>
</reference>
<accession>A0A136J145</accession>
<dbReference type="GO" id="GO:0140053">
    <property type="term" value="P:mitochondrial gene expression"/>
    <property type="evidence" value="ECO:0007669"/>
    <property type="project" value="TreeGrafter"/>
</dbReference>
<dbReference type="GO" id="GO:0005739">
    <property type="term" value="C:mitochondrion"/>
    <property type="evidence" value="ECO:0007669"/>
    <property type="project" value="TreeGrafter"/>
</dbReference>
<evidence type="ECO:0000313" key="2">
    <source>
        <dbReference type="EMBL" id="KXJ90908.1"/>
    </source>
</evidence>